<reference evidence="2" key="1">
    <citation type="submission" date="2020-05" db="UniProtKB">
        <authorList>
            <consortium name="EnsemblMetazoa"/>
        </authorList>
    </citation>
    <scope>IDENTIFICATION</scope>
    <source>
        <strain evidence="2">FUMOZ</strain>
    </source>
</reference>
<organism evidence="2">
    <name type="scientific">Anopheles funestus</name>
    <name type="common">African malaria mosquito</name>
    <dbReference type="NCBI Taxonomy" id="62324"/>
    <lineage>
        <taxon>Eukaryota</taxon>
        <taxon>Metazoa</taxon>
        <taxon>Ecdysozoa</taxon>
        <taxon>Arthropoda</taxon>
        <taxon>Hexapoda</taxon>
        <taxon>Insecta</taxon>
        <taxon>Pterygota</taxon>
        <taxon>Neoptera</taxon>
        <taxon>Endopterygota</taxon>
        <taxon>Diptera</taxon>
        <taxon>Nematocera</taxon>
        <taxon>Culicoidea</taxon>
        <taxon>Culicidae</taxon>
        <taxon>Anophelinae</taxon>
        <taxon>Anopheles</taxon>
    </lineage>
</organism>
<evidence type="ECO:0000256" key="1">
    <source>
        <dbReference type="SAM" id="Phobius"/>
    </source>
</evidence>
<keyword evidence="1" id="KW-0812">Transmembrane</keyword>
<feature type="transmembrane region" description="Helical" evidence="1">
    <location>
        <begin position="33"/>
        <end position="53"/>
    </location>
</feature>
<dbReference type="AlphaFoldDB" id="A0A182S379"/>
<keyword evidence="1" id="KW-1133">Transmembrane helix</keyword>
<dbReference type="EnsemblMetazoa" id="AFUN014889-RA">
    <property type="protein sequence ID" value="AFUN014889-PA"/>
    <property type="gene ID" value="AFUN014889"/>
</dbReference>
<protein>
    <submittedName>
        <fullName evidence="2">Uncharacterized protein</fullName>
    </submittedName>
</protein>
<proteinExistence type="predicted"/>
<keyword evidence="1" id="KW-0472">Membrane</keyword>
<name>A0A182S379_ANOFN</name>
<sequence>MKLSRREDVSFPLEGFTSTLFISLPLVRHWLSVFYFFVSFSSSFCMHGLLAAIHSNWPAVVVRGREKGKNTMTRKCSNDDKVRKRKVQDMDILYPTQQPHCHV</sequence>
<evidence type="ECO:0000313" key="2">
    <source>
        <dbReference type="EnsemblMetazoa" id="AFUN014889-PA"/>
    </source>
</evidence>
<accession>A0A182S379</accession>
<dbReference type="VEuPathDB" id="VectorBase:AFUN014889"/>